<evidence type="ECO:0000313" key="2">
    <source>
        <dbReference type="EMBL" id="WIA19699.1"/>
    </source>
</evidence>
<name>A0ABY8UF62_TETOB</name>
<evidence type="ECO:0000256" key="1">
    <source>
        <dbReference type="SAM" id="Phobius"/>
    </source>
</evidence>
<keyword evidence="1" id="KW-0472">Membrane</keyword>
<organism evidence="2 3">
    <name type="scientific">Tetradesmus obliquus</name>
    <name type="common">Green alga</name>
    <name type="synonym">Acutodesmus obliquus</name>
    <dbReference type="NCBI Taxonomy" id="3088"/>
    <lineage>
        <taxon>Eukaryota</taxon>
        <taxon>Viridiplantae</taxon>
        <taxon>Chlorophyta</taxon>
        <taxon>core chlorophytes</taxon>
        <taxon>Chlorophyceae</taxon>
        <taxon>CS clade</taxon>
        <taxon>Sphaeropleales</taxon>
        <taxon>Scenedesmaceae</taxon>
        <taxon>Tetradesmus</taxon>
    </lineage>
</organism>
<proteinExistence type="predicted"/>
<dbReference type="EMBL" id="CP126218">
    <property type="protein sequence ID" value="WIA19699.1"/>
    <property type="molecule type" value="Genomic_DNA"/>
</dbReference>
<sequence length="406" mass="44387">MGRQSPVLASHHHSYHPRSARSAAAAATSSSSSFTVRLTELLLVLAAGWAVVYLTFMFAPRRGPAAAPYLSDPVLISYAYFEKDAIQLANFEYFLAVGSHYPLLHSNMHWVFVVSGEKCSPCPGLYSGMSEREGADLTAISIKEASYNAKFTLLVRSENVGMDLGAHNATLEWLSYRGTLSRYKYFIFLNSSVKGPFLPAWTPPEWHWTAAYLAAFQPPPTTIQSGHASAALLPGFRSAGSGGLPVHAVSSSLVCLPPDDAAGAGPRLESWAFALDQEGLAAAVDFDVFLLRGCKLCKDEGRGVVVGGEYGITKAMFESGYNIATLMSRVGLYDGISMHPYETVFVKSSWHVAEPYTKRYSQWQLQHLLGKSGTEGQYNRRLYLYGVSKKAEAPRDLEAAYKPILD</sequence>
<keyword evidence="1" id="KW-0812">Transmembrane</keyword>
<gene>
    <name evidence="2" type="ORF">OEZ85_005626</name>
</gene>
<feature type="transmembrane region" description="Helical" evidence="1">
    <location>
        <begin position="41"/>
        <end position="59"/>
    </location>
</feature>
<reference evidence="2 3" key="1">
    <citation type="submission" date="2023-05" db="EMBL/GenBank/DDBJ databases">
        <title>A 100% complete, gapless, phased diploid assembly of the Scenedesmus obliquus UTEX 3031 genome.</title>
        <authorList>
            <person name="Biondi T.C."/>
            <person name="Hanschen E.R."/>
            <person name="Kwon T."/>
            <person name="Eng W."/>
            <person name="Kruse C.P.S."/>
            <person name="Koehler S.I."/>
            <person name="Kunde Y."/>
            <person name="Gleasner C.D."/>
            <person name="You Mak K.T."/>
            <person name="Polle J."/>
            <person name="Hovde B.T."/>
            <person name="Starkenburg S.R."/>
        </authorList>
    </citation>
    <scope>NUCLEOTIDE SEQUENCE [LARGE SCALE GENOMIC DNA]</scope>
    <source>
        <strain evidence="2 3">DOE0152z</strain>
    </source>
</reference>
<dbReference type="Proteomes" id="UP001244341">
    <property type="component" value="Chromosome 11b"/>
</dbReference>
<keyword evidence="1" id="KW-1133">Transmembrane helix</keyword>
<keyword evidence="3" id="KW-1185">Reference proteome</keyword>
<accession>A0ABY8UF62</accession>
<evidence type="ECO:0000313" key="3">
    <source>
        <dbReference type="Proteomes" id="UP001244341"/>
    </source>
</evidence>
<protein>
    <submittedName>
        <fullName evidence="2">Uncharacterized protein</fullName>
    </submittedName>
</protein>